<dbReference type="Gene3D" id="3.20.20.140">
    <property type="entry name" value="Metal-dependent hydrolases"/>
    <property type="match status" value="1"/>
</dbReference>
<dbReference type="GO" id="GO:0046872">
    <property type="term" value="F:metal ion binding"/>
    <property type="evidence" value="ECO:0007669"/>
    <property type="project" value="UniProtKB-KW"/>
</dbReference>
<protein>
    <recommendedName>
        <fullName evidence="3">adenosine deaminase</fullName>
        <ecNumber evidence="3">3.5.4.4</ecNumber>
    </recommendedName>
</protein>
<dbReference type="OrthoDB" id="9779574at2"/>
<dbReference type="InterPro" id="IPR001365">
    <property type="entry name" value="A_deaminase_dom"/>
</dbReference>
<evidence type="ECO:0000256" key="6">
    <source>
        <dbReference type="ARBA" id="ARBA00022833"/>
    </source>
</evidence>
<keyword evidence="6" id="KW-0862">Zinc</keyword>
<dbReference type="NCBIfam" id="TIGR01430">
    <property type="entry name" value="aden_deam"/>
    <property type="match status" value="1"/>
</dbReference>
<proteinExistence type="inferred from homology"/>
<evidence type="ECO:0000256" key="1">
    <source>
        <dbReference type="ARBA" id="ARBA00001947"/>
    </source>
</evidence>
<feature type="domain" description="Adenosine deaminase" evidence="8">
    <location>
        <begin position="15"/>
        <end position="352"/>
    </location>
</feature>
<dbReference type="STRING" id="675864.SAMN04489747_1780"/>
<keyword evidence="5" id="KW-0378">Hydrolase</keyword>
<sequence length="359" mass="39001">MPTDALTIDDIRTLPKIALHDHLDGGLRPQTVLDLAAEVGHELPAADAASLADWFFQAADSGTLVRYLETFDHTIAVMQTADALRRVAREFVLDQAEDGVVYAETRWAPEQHLHQGLTLVQAVEAVRDGLAEGEAEVASRGRTIIARQIVTGMRHADRSTEIAQLAVEHRDDSVCGYDIAGAEDGFPPSQHLEAFDVLKRASARWTVHAGEAAGVDSVWEAVHLAGAQRLGHGVRIIEDVTVAEDGTRRLGPLAAFVRDTGIPLEVCPSSNLQTGIAATIDEHPIGLLVDLGFAVTVSCDNRLMSRTTLSRELALCCEAFDWDLEQLEVLQLTALDHAFLPLPDRARLLEEVVLPGFAR</sequence>
<dbReference type="FunFam" id="3.20.20.140:FF:000020">
    <property type="entry name" value="Adenosine deaminase"/>
    <property type="match status" value="1"/>
</dbReference>
<gene>
    <name evidence="9" type="ORF">SAMN04489747_1780</name>
</gene>
<reference evidence="9 10" key="1">
    <citation type="submission" date="2016-10" db="EMBL/GenBank/DDBJ databases">
        <authorList>
            <person name="de Groot N.N."/>
        </authorList>
    </citation>
    <scope>NUCLEOTIDE SEQUENCE [LARGE SCALE GENOMIC DNA]</scope>
    <source>
        <strain evidence="9 10">MON 2.2</strain>
    </source>
</reference>
<dbReference type="AlphaFoldDB" id="A0A1G6XT51"/>
<dbReference type="GO" id="GO:0004000">
    <property type="term" value="F:adenosine deaminase activity"/>
    <property type="evidence" value="ECO:0007669"/>
    <property type="project" value="TreeGrafter"/>
</dbReference>
<dbReference type="InterPro" id="IPR032466">
    <property type="entry name" value="Metal_Hydrolase"/>
</dbReference>
<keyword evidence="4" id="KW-0479">Metal-binding</keyword>
<keyword evidence="10" id="KW-1185">Reference proteome</keyword>
<dbReference type="EC" id="3.5.4.4" evidence="3"/>
<evidence type="ECO:0000313" key="9">
    <source>
        <dbReference type="EMBL" id="SDD80605.1"/>
    </source>
</evidence>
<comment type="cofactor">
    <cofactor evidence="1">
        <name>Zn(2+)</name>
        <dbReference type="ChEBI" id="CHEBI:29105"/>
    </cofactor>
</comment>
<dbReference type="Pfam" id="PF00962">
    <property type="entry name" value="A_deaminase"/>
    <property type="match status" value="1"/>
</dbReference>
<evidence type="ECO:0000256" key="7">
    <source>
        <dbReference type="ARBA" id="ARBA00023080"/>
    </source>
</evidence>
<dbReference type="PANTHER" id="PTHR11409:SF43">
    <property type="entry name" value="ADENOSINE DEAMINASE"/>
    <property type="match status" value="1"/>
</dbReference>
<dbReference type="GO" id="GO:0046103">
    <property type="term" value="P:inosine biosynthetic process"/>
    <property type="evidence" value="ECO:0007669"/>
    <property type="project" value="TreeGrafter"/>
</dbReference>
<keyword evidence="7" id="KW-0546">Nucleotide metabolism</keyword>
<evidence type="ECO:0000256" key="4">
    <source>
        <dbReference type="ARBA" id="ARBA00022723"/>
    </source>
</evidence>
<dbReference type="Proteomes" id="UP000198546">
    <property type="component" value="Chromosome i"/>
</dbReference>
<dbReference type="GO" id="GO:0043103">
    <property type="term" value="P:hypoxanthine salvage"/>
    <property type="evidence" value="ECO:0007669"/>
    <property type="project" value="TreeGrafter"/>
</dbReference>
<dbReference type="PANTHER" id="PTHR11409">
    <property type="entry name" value="ADENOSINE DEAMINASE"/>
    <property type="match status" value="1"/>
</dbReference>
<accession>A0A1G6XT51</accession>
<comment type="similarity">
    <text evidence="2">Belongs to the metallo-dependent hydrolases superfamily. Adenosine and AMP deaminases family.</text>
</comment>
<dbReference type="SUPFAM" id="SSF51556">
    <property type="entry name" value="Metallo-dependent hydrolases"/>
    <property type="match status" value="1"/>
</dbReference>
<evidence type="ECO:0000256" key="2">
    <source>
        <dbReference type="ARBA" id="ARBA00006676"/>
    </source>
</evidence>
<dbReference type="GO" id="GO:0009117">
    <property type="term" value="P:nucleotide metabolic process"/>
    <property type="evidence" value="ECO:0007669"/>
    <property type="project" value="UniProtKB-KW"/>
</dbReference>
<dbReference type="GO" id="GO:0005829">
    <property type="term" value="C:cytosol"/>
    <property type="evidence" value="ECO:0007669"/>
    <property type="project" value="TreeGrafter"/>
</dbReference>
<dbReference type="EMBL" id="LT629688">
    <property type="protein sequence ID" value="SDD80605.1"/>
    <property type="molecule type" value="Genomic_DNA"/>
</dbReference>
<evidence type="ECO:0000256" key="3">
    <source>
        <dbReference type="ARBA" id="ARBA00012784"/>
    </source>
</evidence>
<name>A0A1G6XT51_9ACTN</name>
<evidence type="ECO:0000259" key="8">
    <source>
        <dbReference type="Pfam" id="PF00962"/>
    </source>
</evidence>
<evidence type="ECO:0000256" key="5">
    <source>
        <dbReference type="ARBA" id="ARBA00022801"/>
    </source>
</evidence>
<dbReference type="InterPro" id="IPR006330">
    <property type="entry name" value="Ado/ade_deaminase"/>
</dbReference>
<dbReference type="NCBIfam" id="NF006847">
    <property type="entry name" value="PRK09358.1-2"/>
    <property type="match status" value="1"/>
</dbReference>
<dbReference type="GO" id="GO:0006154">
    <property type="term" value="P:adenosine catabolic process"/>
    <property type="evidence" value="ECO:0007669"/>
    <property type="project" value="TreeGrafter"/>
</dbReference>
<evidence type="ECO:0000313" key="10">
    <source>
        <dbReference type="Proteomes" id="UP000198546"/>
    </source>
</evidence>
<dbReference type="RefSeq" id="WP_090592497.1">
    <property type="nucleotide sequence ID" value="NZ_LT629688.1"/>
</dbReference>
<organism evidence="9 10">
    <name type="scientific">Auraticoccus monumenti</name>
    <dbReference type="NCBI Taxonomy" id="675864"/>
    <lineage>
        <taxon>Bacteria</taxon>
        <taxon>Bacillati</taxon>
        <taxon>Actinomycetota</taxon>
        <taxon>Actinomycetes</taxon>
        <taxon>Propionibacteriales</taxon>
        <taxon>Propionibacteriaceae</taxon>
        <taxon>Auraticoccus</taxon>
    </lineage>
</organism>